<proteinExistence type="predicted"/>
<name>A0A846MME6_9BACT</name>
<dbReference type="AlphaFoldDB" id="A0A846MME6"/>
<evidence type="ECO:0008006" key="3">
    <source>
        <dbReference type="Google" id="ProtNLM"/>
    </source>
</evidence>
<protein>
    <recommendedName>
        <fullName evidence="3">Glycosyltransferase</fullName>
    </recommendedName>
</protein>
<evidence type="ECO:0000313" key="2">
    <source>
        <dbReference type="Proteomes" id="UP000537126"/>
    </source>
</evidence>
<accession>A0A846MME6</accession>
<reference evidence="1 2" key="1">
    <citation type="submission" date="2020-03" db="EMBL/GenBank/DDBJ databases">
        <title>Genomic Encyclopedia of Type Strains, Phase IV (KMG-IV): sequencing the most valuable type-strain genomes for metagenomic binning, comparative biology and taxonomic classification.</title>
        <authorList>
            <person name="Goeker M."/>
        </authorList>
    </citation>
    <scope>NUCLEOTIDE SEQUENCE [LARGE SCALE GENOMIC DNA]</scope>
    <source>
        <strain evidence="1 2">DSM 5718</strain>
    </source>
</reference>
<sequence>MKETPKIKVGFLVSYDWPLLRYSLPLVYNGADEIYLALDRKRLTWAGKPFAFDEDVFGDLLKSIDFDGKVHLYEDDFFVPGLTPIECDGRERNLLAKAMGEGGWHVQIDADEYFLNFDDFCSFLRKQDLHQKEVNYSVLLINLFKKLPDGYLYITGGSPELAPVATNKPCYHYARRNGYFNKIAPFFVLHDTWARPEEELWQKITNWGHRDDFDAVSYFNFWKELNSTNYHTVRDFHPLEPSVWHRLEFIEASTIEELFERFSAMPFPLGTWQLRLKNNRNIARIKHLWHKVRNLWNS</sequence>
<dbReference type="Proteomes" id="UP000537126">
    <property type="component" value="Unassembled WGS sequence"/>
</dbReference>
<comment type="caution">
    <text evidence="1">The sequence shown here is derived from an EMBL/GenBank/DDBJ whole genome shotgun (WGS) entry which is preliminary data.</text>
</comment>
<keyword evidence="2" id="KW-1185">Reference proteome</keyword>
<gene>
    <name evidence="1" type="ORF">FHS56_000192</name>
</gene>
<dbReference type="RefSeq" id="WP_166918018.1">
    <property type="nucleotide sequence ID" value="NZ_JAASRN010000001.1"/>
</dbReference>
<evidence type="ECO:0000313" key="1">
    <source>
        <dbReference type="EMBL" id="NIK72706.1"/>
    </source>
</evidence>
<dbReference type="EMBL" id="JAASRN010000001">
    <property type="protein sequence ID" value="NIK72706.1"/>
    <property type="molecule type" value="Genomic_DNA"/>
</dbReference>
<organism evidence="1 2">
    <name type="scientific">Thermonema lapsum</name>
    <dbReference type="NCBI Taxonomy" id="28195"/>
    <lineage>
        <taxon>Bacteria</taxon>
        <taxon>Pseudomonadati</taxon>
        <taxon>Bacteroidota</taxon>
        <taxon>Cytophagia</taxon>
        <taxon>Cytophagales</taxon>
        <taxon>Thermonemataceae</taxon>
        <taxon>Thermonema</taxon>
    </lineage>
</organism>